<dbReference type="EMBL" id="CAEZYP010000075">
    <property type="protein sequence ID" value="CAB4729938.1"/>
    <property type="molecule type" value="Genomic_DNA"/>
</dbReference>
<dbReference type="AlphaFoldDB" id="A0A6J6S5C8"/>
<sequence>MELAGSAIASSVTYLTPLVAVVVGVIFLNEDVTWYEPVGALVVLLGAAIAQERIRFSRSSNRP</sequence>
<evidence type="ECO:0000313" key="3">
    <source>
        <dbReference type="EMBL" id="CAB4729938.1"/>
    </source>
</evidence>
<dbReference type="SUPFAM" id="SSF103481">
    <property type="entry name" value="Multidrug resistance efflux transporter EmrE"/>
    <property type="match status" value="1"/>
</dbReference>
<protein>
    <submittedName>
        <fullName evidence="3">Unannotated protein</fullName>
    </submittedName>
</protein>
<gene>
    <name evidence="3" type="ORF">UFOPK2735_00582</name>
</gene>
<dbReference type="GO" id="GO:0016020">
    <property type="term" value="C:membrane"/>
    <property type="evidence" value="ECO:0007669"/>
    <property type="project" value="InterPro"/>
</dbReference>
<feature type="transmembrane region" description="Helical" evidence="1">
    <location>
        <begin position="7"/>
        <end position="28"/>
    </location>
</feature>
<keyword evidence="1" id="KW-1133">Transmembrane helix</keyword>
<evidence type="ECO:0000259" key="2">
    <source>
        <dbReference type="Pfam" id="PF00892"/>
    </source>
</evidence>
<accession>A0A6J6S5C8</accession>
<keyword evidence="1" id="KW-0812">Transmembrane</keyword>
<dbReference type="InterPro" id="IPR037185">
    <property type="entry name" value="EmrE-like"/>
</dbReference>
<dbReference type="InterPro" id="IPR000620">
    <property type="entry name" value="EamA_dom"/>
</dbReference>
<dbReference type="Pfam" id="PF00892">
    <property type="entry name" value="EamA"/>
    <property type="match status" value="1"/>
</dbReference>
<evidence type="ECO:0000256" key="1">
    <source>
        <dbReference type="SAM" id="Phobius"/>
    </source>
</evidence>
<name>A0A6J6S5C8_9ZZZZ</name>
<feature type="domain" description="EamA" evidence="2">
    <location>
        <begin position="2"/>
        <end position="49"/>
    </location>
</feature>
<proteinExistence type="predicted"/>
<keyword evidence="1" id="KW-0472">Membrane</keyword>
<organism evidence="3">
    <name type="scientific">freshwater metagenome</name>
    <dbReference type="NCBI Taxonomy" id="449393"/>
    <lineage>
        <taxon>unclassified sequences</taxon>
        <taxon>metagenomes</taxon>
        <taxon>ecological metagenomes</taxon>
    </lineage>
</organism>
<feature type="transmembrane region" description="Helical" evidence="1">
    <location>
        <begin position="34"/>
        <end position="50"/>
    </location>
</feature>
<reference evidence="3" key="1">
    <citation type="submission" date="2020-05" db="EMBL/GenBank/DDBJ databases">
        <authorList>
            <person name="Chiriac C."/>
            <person name="Salcher M."/>
            <person name="Ghai R."/>
            <person name="Kavagutti S V."/>
        </authorList>
    </citation>
    <scope>NUCLEOTIDE SEQUENCE</scope>
</reference>